<accession>A0A7V1K525</accession>
<dbReference type="EMBL" id="CP013015">
    <property type="protein sequence ID" value="AMM39958.1"/>
    <property type="molecule type" value="Genomic_DNA"/>
</dbReference>
<keyword evidence="1" id="KW-0436">Ligase</keyword>
<evidence type="ECO:0000313" key="2">
    <source>
        <dbReference type="Proteomes" id="UP000070560"/>
    </source>
</evidence>
<protein>
    <submittedName>
        <fullName evidence="1">ATP-dependent DNA ligase</fullName>
    </submittedName>
</protein>
<dbReference type="InterPro" id="IPR019613">
    <property type="entry name" value="DUF4198"/>
</dbReference>
<dbReference type="OrthoDB" id="9780723at2"/>
<reference evidence="1 2" key="1">
    <citation type="submission" date="2015-10" db="EMBL/GenBank/DDBJ databases">
        <title>Candidatus Desulfofervidus auxilii, a hydrogenotrophic sulfate-reducing bacterium involved in the thermophilic anaerobic oxidation of methane.</title>
        <authorList>
            <person name="Krukenberg V."/>
            <person name="Richter M."/>
            <person name="Wegener G."/>
        </authorList>
    </citation>
    <scope>NUCLEOTIDE SEQUENCE [LARGE SCALE GENOMIC DNA]</scope>
    <source>
        <strain evidence="1 2">HS1</strain>
    </source>
</reference>
<proteinExistence type="predicted"/>
<gene>
    <name evidence="1" type="ORF">HS1_000152</name>
</gene>
<name>A0A7V1K525_DESA2</name>
<dbReference type="Proteomes" id="UP000070560">
    <property type="component" value="Chromosome"/>
</dbReference>
<dbReference type="KEGG" id="daw:HS1_000152"/>
<organism evidence="1 2">
    <name type="scientific">Desulfofervidus auxilii</name>
    <dbReference type="NCBI Taxonomy" id="1621989"/>
    <lineage>
        <taxon>Bacteria</taxon>
        <taxon>Pseudomonadati</taxon>
        <taxon>Thermodesulfobacteriota</taxon>
        <taxon>Candidatus Desulfofervidia</taxon>
        <taxon>Candidatus Desulfofervidales</taxon>
        <taxon>Candidatus Desulfofervidaceae</taxon>
        <taxon>Candidatus Desulfofervidus</taxon>
    </lineage>
</organism>
<dbReference type="GO" id="GO:0016874">
    <property type="term" value="F:ligase activity"/>
    <property type="evidence" value="ECO:0007669"/>
    <property type="project" value="UniProtKB-KW"/>
</dbReference>
<dbReference type="AlphaFoldDB" id="A0A7V1K525"/>
<dbReference type="Pfam" id="PF10670">
    <property type="entry name" value="DUF4198"/>
    <property type="match status" value="1"/>
</dbReference>
<sequence>MKGVSTKILVVMFMGFLCLFIVKAEAHFQMLIPSDDIVEQGENQQIQLDLLFNHPFEYLEGLMNMEKPEKFGVVIMGKRNNLIDTLKIHKIKGLKTWEATYKIKRPGDHIFYVIPKPYWEQAEEKYIIHITKVVVNAFGMEEGWNKPVGLKAEILPLTRPYGLWAGNTFCGKALVNGKPAAHASVEVEYYNEKHRIKTPSETFNTQVITTDDNGIFTYTIPWDGWWGFAVLTEGEKINGKDVEIGAVMWVRAYKPIGR</sequence>
<dbReference type="RefSeq" id="WP_066060274.1">
    <property type="nucleotide sequence ID" value="NZ_CP013015.1"/>
</dbReference>
<evidence type="ECO:0000313" key="1">
    <source>
        <dbReference type="EMBL" id="AMM39958.1"/>
    </source>
</evidence>
<keyword evidence="2" id="KW-1185">Reference proteome</keyword>